<evidence type="ECO:0000256" key="5">
    <source>
        <dbReference type="ARBA" id="ARBA00023242"/>
    </source>
</evidence>
<gene>
    <name evidence="9" type="ORF">DMN91_011159</name>
    <name evidence="8" type="ORF">X777_13367</name>
</gene>
<reference evidence="9" key="3">
    <citation type="submission" date="2018-07" db="EMBL/GenBank/DDBJ databases">
        <authorList>
            <person name="Mckenzie S.K."/>
            <person name="Kronauer D.J.C."/>
        </authorList>
    </citation>
    <scope>NUCLEOTIDE SEQUENCE</scope>
    <source>
        <strain evidence="9">Clonal line C1</strain>
    </source>
</reference>
<feature type="coiled-coil region" evidence="6">
    <location>
        <begin position="42"/>
        <end position="73"/>
    </location>
</feature>
<sequence>MYKKPQPRLLDVNKIPGQPKRRKKITLVFDEEKRREFLGGFRQRKLERKRKAQEQLQKQLKEERKRIKQETRECYKKLVSHRNVPELEELLSQQEYDMKDHTVSILELNIADLKEGGKWIGQNKIEEEKEEDQESDESEHSNNDDEEIVGMSLKEKQKLPVRQESKINNQDIKSLKDVKREMKKTALKRIRKSKAFQQKQKIEQQKNKKQSRRESQKAQKLGRDKKRDKQVRNKSRHH</sequence>
<feature type="compositionally biased region" description="Basic residues" evidence="7">
    <location>
        <begin position="185"/>
        <end position="194"/>
    </location>
</feature>
<feature type="compositionally biased region" description="Basic and acidic residues" evidence="7">
    <location>
        <begin position="153"/>
        <end position="165"/>
    </location>
</feature>
<dbReference type="PANTHER" id="PTHR14577:SF0">
    <property type="entry name" value="NUCLEOLAR PROTEIN 12"/>
    <property type="match status" value="1"/>
</dbReference>
<keyword evidence="4 6" id="KW-0175">Coiled coil</keyword>
<reference evidence="9" key="2">
    <citation type="journal article" date="2018" name="Genome Res.">
        <title>The genomic architecture and molecular evolution of ant odorant receptors.</title>
        <authorList>
            <person name="McKenzie S.K."/>
            <person name="Kronauer D.J.C."/>
        </authorList>
    </citation>
    <scope>NUCLEOTIDE SEQUENCE [LARGE SCALE GENOMIC DNA]</scope>
    <source>
        <strain evidence="9">Clonal line C1</strain>
    </source>
</reference>
<dbReference type="GO" id="GO:0019843">
    <property type="term" value="F:rRNA binding"/>
    <property type="evidence" value="ECO:0007669"/>
    <property type="project" value="TreeGrafter"/>
</dbReference>
<reference evidence="8 10" key="1">
    <citation type="journal article" date="2014" name="Curr. Biol.">
        <title>The genome of the clonal raider ant Cerapachys biroi.</title>
        <authorList>
            <person name="Oxley P.R."/>
            <person name="Ji L."/>
            <person name="Fetter-Pruneda I."/>
            <person name="McKenzie S.K."/>
            <person name="Li C."/>
            <person name="Hu H."/>
            <person name="Zhang G."/>
            <person name="Kronauer D.J."/>
        </authorList>
    </citation>
    <scope>NUCLEOTIDE SEQUENCE [LARGE SCALE GENOMIC DNA]</scope>
</reference>
<accession>A0A026WWS3</accession>
<keyword evidence="10" id="KW-1185">Reference proteome</keyword>
<name>A0A026WWS3_OOCBI</name>
<dbReference type="AlphaFoldDB" id="A0A026WWS3"/>
<dbReference type="InterPro" id="IPR019186">
    <property type="entry name" value="Nucleolar_protein_12"/>
</dbReference>
<evidence type="ECO:0000256" key="7">
    <source>
        <dbReference type="SAM" id="MobiDB-lite"/>
    </source>
</evidence>
<dbReference type="Proteomes" id="UP000053097">
    <property type="component" value="Unassembled WGS sequence"/>
</dbReference>
<evidence type="ECO:0000256" key="4">
    <source>
        <dbReference type="ARBA" id="ARBA00023054"/>
    </source>
</evidence>
<dbReference type="GO" id="GO:0005730">
    <property type="term" value="C:nucleolus"/>
    <property type="evidence" value="ECO:0007669"/>
    <property type="project" value="UniProtKB-SubCell"/>
</dbReference>
<dbReference type="Pfam" id="PF09805">
    <property type="entry name" value="Nop25"/>
    <property type="match status" value="1"/>
</dbReference>
<evidence type="ECO:0000256" key="6">
    <source>
        <dbReference type="SAM" id="Coils"/>
    </source>
</evidence>
<feature type="compositionally biased region" description="Basic and acidic residues" evidence="7">
    <location>
        <begin position="200"/>
        <end position="231"/>
    </location>
</feature>
<dbReference type="OMA" id="GMDFDPN"/>
<feature type="region of interest" description="Disordered" evidence="7">
    <location>
        <begin position="121"/>
        <end position="238"/>
    </location>
</feature>
<dbReference type="PANTHER" id="PTHR14577">
    <property type="entry name" value="NUCLEOLAR PROTEIN 12"/>
    <property type="match status" value="1"/>
</dbReference>
<proteinExistence type="inferred from homology"/>
<evidence type="ECO:0000313" key="9">
    <source>
        <dbReference type="EMBL" id="RLU17090.1"/>
    </source>
</evidence>
<protein>
    <recommendedName>
        <fullName evidence="3">Nucleolar protein 12</fullName>
    </recommendedName>
</protein>
<feature type="compositionally biased region" description="Basic and acidic residues" evidence="7">
    <location>
        <begin position="173"/>
        <end position="184"/>
    </location>
</feature>
<dbReference type="OrthoDB" id="551633at2759"/>
<evidence type="ECO:0000256" key="3">
    <source>
        <dbReference type="ARBA" id="ARBA00015520"/>
    </source>
</evidence>
<keyword evidence="5" id="KW-0539">Nucleus</keyword>
<evidence type="ECO:0000313" key="8">
    <source>
        <dbReference type="EMBL" id="EZA60278.1"/>
    </source>
</evidence>
<evidence type="ECO:0000313" key="10">
    <source>
        <dbReference type="Proteomes" id="UP000053097"/>
    </source>
</evidence>
<evidence type="ECO:0000256" key="2">
    <source>
        <dbReference type="ARBA" id="ARBA00007175"/>
    </source>
</evidence>
<feature type="compositionally biased region" description="Acidic residues" evidence="7">
    <location>
        <begin position="128"/>
        <end position="137"/>
    </location>
</feature>
<dbReference type="EMBL" id="KK107078">
    <property type="protein sequence ID" value="EZA60278.1"/>
    <property type="molecule type" value="Genomic_DNA"/>
</dbReference>
<dbReference type="Proteomes" id="UP000279307">
    <property type="component" value="Chromosome 11"/>
</dbReference>
<comment type="similarity">
    <text evidence="2">Belongs to the RRP17 family.</text>
</comment>
<organism evidence="8 10">
    <name type="scientific">Ooceraea biroi</name>
    <name type="common">Clonal raider ant</name>
    <name type="synonym">Cerapachys biroi</name>
    <dbReference type="NCBI Taxonomy" id="2015173"/>
    <lineage>
        <taxon>Eukaryota</taxon>
        <taxon>Metazoa</taxon>
        <taxon>Ecdysozoa</taxon>
        <taxon>Arthropoda</taxon>
        <taxon>Hexapoda</taxon>
        <taxon>Insecta</taxon>
        <taxon>Pterygota</taxon>
        <taxon>Neoptera</taxon>
        <taxon>Endopterygota</taxon>
        <taxon>Hymenoptera</taxon>
        <taxon>Apocrita</taxon>
        <taxon>Aculeata</taxon>
        <taxon>Formicoidea</taxon>
        <taxon>Formicidae</taxon>
        <taxon>Dorylinae</taxon>
        <taxon>Ooceraea</taxon>
    </lineage>
</organism>
<comment type="subcellular location">
    <subcellularLocation>
        <location evidence="1">Nucleus</location>
        <location evidence="1">Nucleolus</location>
    </subcellularLocation>
</comment>
<dbReference type="STRING" id="2015173.A0A026WWS3"/>
<dbReference type="EMBL" id="QOIP01000011">
    <property type="protein sequence ID" value="RLU17090.1"/>
    <property type="molecule type" value="Genomic_DNA"/>
</dbReference>
<evidence type="ECO:0000256" key="1">
    <source>
        <dbReference type="ARBA" id="ARBA00004604"/>
    </source>
</evidence>